<evidence type="ECO:0000256" key="3">
    <source>
        <dbReference type="ARBA" id="ARBA00022692"/>
    </source>
</evidence>
<dbReference type="OrthoDB" id="440424at2759"/>
<dbReference type="Pfam" id="PF06140">
    <property type="entry name" value="Ifi-6-16"/>
    <property type="match status" value="1"/>
</dbReference>
<comment type="similarity">
    <text evidence="2">Belongs to the IFI6/IFI27 family.</text>
</comment>
<evidence type="ECO:0000256" key="5">
    <source>
        <dbReference type="ARBA" id="ARBA00023136"/>
    </source>
</evidence>
<dbReference type="PANTHER" id="PTHR16932:SF18">
    <property type="entry name" value="INTERFERON, ALPHA-INDUCIBLE PROTEIN 27-LIKE 2"/>
    <property type="match status" value="1"/>
</dbReference>
<comment type="subcellular location">
    <subcellularLocation>
        <location evidence="1">Membrane</location>
        <topology evidence="1">Multi-pass membrane protein</topology>
    </subcellularLocation>
</comment>
<name>A0A9W8QYJ9_9HYPO</name>
<dbReference type="AlphaFoldDB" id="A0A9W8QYJ9"/>
<evidence type="ECO:0000313" key="7">
    <source>
        <dbReference type="EMBL" id="KAJ4181024.1"/>
    </source>
</evidence>
<dbReference type="Gene3D" id="6.10.110.10">
    <property type="match status" value="1"/>
</dbReference>
<protein>
    <recommendedName>
        <fullName evidence="9">Lincomycin-condensing protein lmbA</fullName>
    </recommendedName>
</protein>
<accession>A0A9W8QYJ9</accession>
<keyword evidence="4 6" id="KW-1133">Transmembrane helix</keyword>
<evidence type="ECO:0000256" key="6">
    <source>
        <dbReference type="SAM" id="Phobius"/>
    </source>
</evidence>
<reference evidence="7" key="1">
    <citation type="submission" date="2022-09" db="EMBL/GenBank/DDBJ databases">
        <title>Fusarium specimens isolated from Avocado Roots.</title>
        <authorList>
            <person name="Stajich J."/>
            <person name="Roper C."/>
            <person name="Heimlech-Rivalta G."/>
        </authorList>
    </citation>
    <scope>NUCLEOTIDE SEQUENCE</scope>
    <source>
        <strain evidence="7">A02</strain>
    </source>
</reference>
<comment type="caution">
    <text evidence="7">The sequence shown here is derived from an EMBL/GenBank/DDBJ whole genome shotgun (WGS) entry which is preliminary data.</text>
</comment>
<evidence type="ECO:0000256" key="1">
    <source>
        <dbReference type="ARBA" id="ARBA00004141"/>
    </source>
</evidence>
<evidence type="ECO:0000256" key="4">
    <source>
        <dbReference type="ARBA" id="ARBA00022989"/>
    </source>
</evidence>
<evidence type="ECO:0000313" key="8">
    <source>
        <dbReference type="Proteomes" id="UP001152087"/>
    </source>
</evidence>
<dbReference type="EMBL" id="JAOQAV010000043">
    <property type="protein sequence ID" value="KAJ4181024.1"/>
    <property type="molecule type" value="Genomic_DNA"/>
</dbReference>
<keyword evidence="8" id="KW-1185">Reference proteome</keyword>
<proteinExistence type="inferred from homology"/>
<evidence type="ECO:0008006" key="9">
    <source>
        <dbReference type="Google" id="ProtNLM"/>
    </source>
</evidence>
<dbReference type="InterPro" id="IPR009311">
    <property type="entry name" value="IFI6/IFI27-like"/>
</dbReference>
<dbReference type="PANTHER" id="PTHR16932">
    <property type="entry name" value="INTERFERON ALPHA-INDUCIBLE PROTEIN 27"/>
    <property type="match status" value="1"/>
</dbReference>
<dbReference type="Proteomes" id="UP001152087">
    <property type="component" value="Unassembled WGS sequence"/>
</dbReference>
<evidence type="ECO:0000256" key="2">
    <source>
        <dbReference type="ARBA" id="ARBA00007262"/>
    </source>
</evidence>
<keyword evidence="5 6" id="KW-0472">Membrane</keyword>
<keyword evidence="3 6" id="KW-0812">Transmembrane</keyword>
<feature type="transmembrane region" description="Helical" evidence="6">
    <location>
        <begin position="121"/>
        <end position="146"/>
    </location>
</feature>
<dbReference type="InterPro" id="IPR038213">
    <property type="entry name" value="IFI6/IFI27-like_sf"/>
</dbReference>
<organism evidence="7 8">
    <name type="scientific">Fusarium falciforme</name>
    <dbReference type="NCBI Taxonomy" id="195108"/>
    <lineage>
        <taxon>Eukaryota</taxon>
        <taxon>Fungi</taxon>
        <taxon>Dikarya</taxon>
        <taxon>Ascomycota</taxon>
        <taxon>Pezizomycotina</taxon>
        <taxon>Sordariomycetes</taxon>
        <taxon>Hypocreomycetidae</taxon>
        <taxon>Hypocreales</taxon>
        <taxon>Nectriaceae</taxon>
        <taxon>Fusarium</taxon>
        <taxon>Fusarium solani species complex</taxon>
    </lineage>
</organism>
<dbReference type="GO" id="GO:0016020">
    <property type="term" value="C:membrane"/>
    <property type="evidence" value="ECO:0007669"/>
    <property type="project" value="UniProtKB-SubCell"/>
</dbReference>
<sequence>MHMIDSIFCCLVGRSASTPIEPTEAIINEKAVITQQPVPYSDDAADQFVNILQTHSGSNDELHRRLNEVVSTNGWTEGLAEAILQKMKKLIKEGAKMAQPMADAIKKATDTALEFAKEHPVYAALIAAGTIIAIGVLVIFDLAWVLNALGFAAKGPRLGSFAARWMSQIGNVPKGSIYAFLQRLGMVLK</sequence>
<gene>
    <name evidence="7" type="ORF">NW755_011317</name>
</gene>